<dbReference type="SUPFAM" id="SSF51366">
    <property type="entry name" value="Ribulose-phoshate binding barrel"/>
    <property type="match status" value="1"/>
</dbReference>
<dbReference type="Gene3D" id="3.20.20.70">
    <property type="entry name" value="Aldolase class I"/>
    <property type="match status" value="1"/>
</dbReference>
<dbReference type="InterPro" id="IPR011995">
    <property type="entry name" value="OMPdecase_type-2"/>
</dbReference>
<dbReference type="PANTHER" id="PTHR43375">
    <property type="entry name" value="OROTIDINE 5'-PHOSPHATE DECARBOXYLASE"/>
    <property type="match status" value="1"/>
</dbReference>
<dbReference type="RefSeq" id="WP_076669918.1">
    <property type="nucleotide sequence ID" value="NZ_FTPP01000002.1"/>
</dbReference>
<keyword evidence="10" id="KW-1185">Reference proteome</keyword>
<evidence type="ECO:0000256" key="7">
    <source>
        <dbReference type="HAMAP-Rule" id="MF_01215"/>
    </source>
</evidence>
<evidence type="ECO:0000256" key="5">
    <source>
        <dbReference type="ARBA" id="ARBA00023239"/>
    </source>
</evidence>
<dbReference type="InterPro" id="IPR013785">
    <property type="entry name" value="Aldolase_TIM"/>
</dbReference>
<sequence length="276" mass="31115">MTREKLFEQILQKKSYLCIGLDTDPKRLPEHLLDHEDPVFEFNRQIVEATADLCVAYKPNIAFYEAQGPKGWVSLEKTLEIIPEEIFTIADAKRGDIGNTSELYARAFFETMNFDSITVAPYMGADSVKPFLVQPGRWVILLALTSNPGSKDFQMLKLSDGNEEYLFEQVLRESANWASVGQMMYVVGATQGEYIERVRAIVPNHFLLVPGVGAQGGSLEEISRLGMNQQCGLLVNSSRAIIYASSGRDFAERSREAALEVQKEMEQYLEQYVTHL</sequence>
<dbReference type="InterPro" id="IPR011060">
    <property type="entry name" value="RibuloseP-bd_barrel"/>
</dbReference>
<dbReference type="GO" id="GO:0004590">
    <property type="term" value="F:orotidine-5'-phosphate decarboxylase activity"/>
    <property type="evidence" value="ECO:0007669"/>
    <property type="project" value="UniProtKB-UniRule"/>
</dbReference>
<comment type="similarity">
    <text evidence="2 7">Belongs to the OMP decarboxylase family. Type 2 subfamily.</text>
</comment>
<dbReference type="NCBIfam" id="TIGR02127">
    <property type="entry name" value="pyrF_sub2"/>
    <property type="match status" value="1"/>
</dbReference>
<dbReference type="Pfam" id="PF00215">
    <property type="entry name" value="OMPdecase"/>
    <property type="match status" value="1"/>
</dbReference>
<evidence type="ECO:0000256" key="4">
    <source>
        <dbReference type="ARBA" id="ARBA00022975"/>
    </source>
</evidence>
<dbReference type="Proteomes" id="UP000187181">
    <property type="component" value="Unassembled WGS sequence"/>
</dbReference>
<keyword evidence="5 7" id="KW-0456">Lyase</keyword>
<proteinExistence type="inferred from homology"/>
<name>A0A1R3XLY5_9BACT</name>
<accession>A0A1R3XLY5</accession>
<evidence type="ECO:0000256" key="3">
    <source>
        <dbReference type="ARBA" id="ARBA00022793"/>
    </source>
</evidence>
<dbReference type="EC" id="4.1.1.23" evidence="7"/>
<dbReference type="HAMAP" id="MF_01215">
    <property type="entry name" value="OMPdecase_type2"/>
    <property type="match status" value="1"/>
</dbReference>
<dbReference type="EMBL" id="FTPP01000002">
    <property type="protein sequence ID" value="SIT92538.1"/>
    <property type="molecule type" value="Genomic_DNA"/>
</dbReference>
<dbReference type="AlphaFoldDB" id="A0A1R3XLY5"/>
<evidence type="ECO:0000256" key="1">
    <source>
        <dbReference type="ARBA" id="ARBA00004861"/>
    </source>
</evidence>
<evidence type="ECO:0000256" key="6">
    <source>
        <dbReference type="ARBA" id="ARBA00049157"/>
    </source>
</evidence>
<reference evidence="10" key="1">
    <citation type="submission" date="2017-01" db="EMBL/GenBank/DDBJ databases">
        <authorList>
            <person name="Varghese N."/>
            <person name="Submissions S."/>
        </authorList>
    </citation>
    <scope>NUCLEOTIDE SEQUENCE [LARGE SCALE GENOMIC DNA]</scope>
    <source>
        <strain evidence="10">LP100</strain>
    </source>
</reference>
<keyword evidence="3 7" id="KW-0210">Decarboxylase</keyword>
<evidence type="ECO:0000313" key="9">
    <source>
        <dbReference type="EMBL" id="SIT92538.1"/>
    </source>
</evidence>
<dbReference type="PANTHER" id="PTHR43375:SF1">
    <property type="entry name" value="OROTIDINE 5'-PHOSPHATE DECARBOXYLASE"/>
    <property type="match status" value="1"/>
</dbReference>
<comment type="pathway">
    <text evidence="1 7">Pyrimidine metabolism; UMP biosynthesis via de novo pathway; UMP from orotate: step 2/2.</text>
</comment>
<dbReference type="CDD" id="cd04725">
    <property type="entry name" value="OMP_decarboxylase_like"/>
    <property type="match status" value="1"/>
</dbReference>
<dbReference type="FunFam" id="3.20.20.70:FF:000157">
    <property type="entry name" value="Orotidine 5'-phosphate decarboxylase"/>
    <property type="match status" value="1"/>
</dbReference>
<dbReference type="GO" id="GO:0006207">
    <property type="term" value="P:'de novo' pyrimidine nucleobase biosynthetic process"/>
    <property type="evidence" value="ECO:0007669"/>
    <property type="project" value="InterPro"/>
</dbReference>
<keyword evidence="4 7" id="KW-0665">Pyrimidine biosynthesis</keyword>
<dbReference type="SMART" id="SM00934">
    <property type="entry name" value="OMPdecase"/>
    <property type="match status" value="1"/>
</dbReference>
<dbReference type="OrthoDB" id="9808470at2"/>
<dbReference type="STRING" id="1317125.SAMN05444128_2882"/>
<protein>
    <recommendedName>
        <fullName evidence="7">Orotidine 5'-phosphate decarboxylase</fullName>
        <ecNumber evidence="7">4.1.1.23</ecNumber>
    </recommendedName>
    <alternativeName>
        <fullName evidence="7">OMP decarboxylase</fullName>
        <shortName evidence="7">OMPDCase</shortName>
        <shortName evidence="7">OMPdecase</shortName>
    </alternativeName>
</protein>
<comment type="catalytic activity">
    <reaction evidence="6 7">
        <text>orotidine 5'-phosphate + H(+) = UMP + CO2</text>
        <dbReference type="Rhea" id="RHEA:11596"/>
        <dbReference type="ChEBI" id="CHEBI:15378"/>
        <dbReference type="ChEBI" id="CHEBI:16526"/>
        <dbReference type="ChEBI" id="CHEBI:57538"/>
        <dbReference type="ChEBI" id="CHEBI:57865"/>
        <dbReference type="EC" id="4.1.1.23"/>
    </reaction>
</comment>
<evidence type="ECO:0000313" key="10">
    <source>
        <dbReference type="Proteomes" id="UP000187181"/>
    </source>
</evidence>
<evidence type="ECO:0000256" key="2">
    <source>
        <dbReference type="ARBA" id="ARBA00008847"/>
    </source>
</evidence>
<evidence type="ECO:0000259" key="8">
    <source>
        <dbReference type="SMART" id="SM00934"/>
    </source>
</evidence>
<feature type="active site" description="Proton donor" evidence="7">
    <location>
        <position position="93"/>
    </location>
</feature>
<dbReference type="UniPathway" id="UPA00070">
    <property type="reaction ID" value="UER00120"/>
</dbReference>
<gene>
    <name evidence="7" type="primary">pyrF</name>
    <name evidence="9" type="ORF">SAMN05444128_2882</name>
</gene>
<dbReference type="InterPro" id="IPR001754">
    <property type="entry name" value="OMPdeCOase_dom"/>
</dbReference>
<feature type="domain" description="Orotidine 5'-phosphate decarboxylase" evidence="8">
    <location>
        <begin position="16"/>
        <end position="254"/>
    </location>
</feature>
<organism evidence="9 10">
    <name type="scientific">Pontibacter indicus</name>
    <dbReference type="NCBI Taxonomy" id="1317125"/>
    <lineage>
        <taxon>Bacteria</taxon>
        <taxon>Pseudomonadati</taxon>
        <taxon>Bacteroidota</taxon>
        <taxon>Cytophagia</taxon>
        <taxon>Cytophagales</taxon>
        <taxon>Hymenobacteraceae</taxon>
        <taxon>Pontibacter</taxon>
    </lineage>
</organism>
<dbReference type="GO" id="GO:0044205">
    <property type="term" value="P:'de novo' UMP biosynthetic process"/>
    <property type="evidence" value="ECO:0007669"/>
    <property type="project" value="UniProtKB-UniRule"/>
</dbReference>